<proteinExistence type="predicted"/>
<dbReference type="Proteomes" id="UP000183365">
    <property type="component" value="Unassembled WGS sequence"/>
</dbReference>
<reference evidence="3" key="1">
    <citation type="submission" date="2016-11" db="EMBL/GenBank/DDBJ databases">
        <authorList>
            <person name="Guldener U."/>
        </authorList>
    </citation>
    <scope>NUCLEOTIDE SEQUENCE [LARGE SCALE GENOMIC DNA]</scope>
</reference>
<dbReference type="AlphaFoldDB" id="A0A1L0CR26"/>
<protein>
    <submittedName>
        <fullName evidence="2">Uncharacterized protein</fullName>
    </submittedName>
</protein>
<sequence>MTPSYDSTASQNNLKVYSCENEPSLQSISTIRNVGNSNIKETSQLAKTGDVQGCEHNNKYIPRRNSTVASLTSKLVDIKRFKLSRKSNKHQKIILKAVAKVPKRNIINRKLFPSFSKTVDSDLGVLPAILTKSVNTLIISNKSSTKDLSKSNYVLEKNTKNNYYPMDDPLVNHSNPIELPITSTPEKTKRNTVSNLEKMIDDMDVYSMSYDTSTPLRKKADNHKKSEKERRLKIKKDFKD</sequence>
<name>A0A1L0CR26_9ASCO</name>
<dbReference type="OrthoDB" id="3972841at2759"/>
<evidence type="ECO:0000313" key="2">
    <source>
        <dbReference type="EMBL" id="SGZ41485.1"/>
    </source>
</evidence>
<feature type="compositionally biased region" description="Basic and acidic residues" evidence="1">
    <location>
        <begin position="223"/>
        <end position="240"/>
    </location>
</feature>
<keyword evidence="3" id="KW-1185">Reference proteome</keyword>
<evidence type="ECO:0000256" key="1">
    <source>
        <dbReference type="SAM" id="MobiDB-lite"/>
    </source>
</evidence>
<accession>A0A1L0CR26</accession>
<dbReference type="VEuPathDB" id="FungiDB:HGUI_03686"/>
<dbReference type="EMBL" id="FQNF01000108">
    <property type="protein sequence ID" value="SGZ41485.1"/>
    <property type="molecule type" value="Genomic_DNA"/>
</dbReference>
<organism evidence="2 3">
    <name type="scientific">Hanseniaspora guilliermondii</name>
    <dbReference type="NCBI Taxonomy" id="56406"/>
    <lineage>
        <taxon>Eukaryota</taxon>
        <taxon>Fungi</taxon>
        <taxon>Dikarya</taxon>
        <taxon>Ascomycota</taxon>
        <taxon>Saccharomycotina</taxon>
        <taxon>Saccharomycetes</taxon>
        <taxon>Saccharomycodales</taxon>
        <taxon>Saccharomycodaceae</taxon>
        <taxon>Hanseniaspora</taxon>
    </lineage>
</organism>
<gene>
    <name evidence="2" type="ORF">HGUI_03686</name>
</gene>
<evidence type="ECO:0000313" key="3">
    <source>
        <dbReference type="Proteomes" id="UP000183365"/>
    </source>
</evidence>
<feature type="region of interest" description="Disordered" evidence="1">
    <location>
        <begin position="211"/>
        <end position="240"/>
    </location>
</feature>